<dbReference type="PANTHER" id="PTHR47766">
    <property type="entry name" value="PROTEIN EFR3"/>
    <property type="match status" value="1"/>
</dbReference>
<dbReference type="InterPro" id="IPR039786">
    <property type="entry name" value="EFR3"/>
</dbReference>
<evidence type="ECO:0000256" key="2">
    <source>
        <dbReference type="SAM" id="MobiDB-lite"/>
    </source>
</evidence>
<evidence type="ECO:0000313" key="3">
    <source>
        <dbReference type="EMBL" id="CEJ91288.1"/>
    </source>
</evidence>
<dbReference type="EMBL" id="CDHN01000003">
    <property type="protein sequence ID" value="CEJ91288.1"/>
    <property type="molecule type" value="Genomic_DNA"/>
</dbReference>
<keyword evidence="4" id="KW-1185">Reference proteome</keyword>
<dbReference type="Proteomes" id="UP000039046">
    <property type="component" value="Unassembled WGS sequence"/>
</dbReference>
<dbReference type="Pfam" id="PF21072">
    <property type="entry name" value="EFR3"/>
    <property type="match status" value="2"/>
</dbReference>
<feature type="compositionally biased region" description="Basic and acidic residues" evidence="2">
    <location>
        <begin position="484"/>
        <end position="501"/>
    </location>
</feature>
<name>A0A0A1TKW4_9HYPO</name>
<dbReference type="PANTHER" id="PTHR47766:SF1">
    <property type="entry name" value="PROTEIN EFR3"/>
    <property type="match status" value="1"/>
</dbReference>
<dbReference type="GO" id="GO:0005886">
    <property type="term" value="C:plasma membrane"/>
    <property type="evidence" value="ECO:0007669"/>
    <property type="project" value="TreeGrafter"/>
</dbReference>
<dbReference type="AlphaFoldDB" id="A0A0A1TKW4"/>
<dbReference type="GO" id="GO:0072659">
    <property type="term" value="P:protein localization to plasma membrane"/>
    <property type="evidence" value="ECO:0007669"/>
    <property type="project" value="InterPro"/>
</dbReference>
<feature type="region of interest" description="Disordered" evidence="2">
    <location>
        <begin position="476"/>
        <end position="506"/>
    </location>
</feature>
<reference evidence="3 4" key="1">
    <citation type="journal article" date="2015" name="Genome Announc.">
        <title>Draft Genome Sequence and Gene Annotation of the Entomopathogenic Fungus Verticillium hemipterigenum.</title>
        <authorList>
            <person name="Horn F."/>
            <person name="Habel A."/>
            <person name="Scharf D.H."/>
            <person name="Dworschak J."/>
            <person name="Brakhage A.A."/>
            <person name="Guthke R."/>
            <person name="Hertweck C."/>
            <person name="Linde J."/>
        </authorList>
    </citation>
    <scope>NUCLEOTIDE SEQUENCE [LARGE SCALE GENOMIC DNA]</scope>
</reference>
<organism evidence="3 4">
    <name type="scientific">[Torrubiella] hemipterigena</name>
    <dbReference type="NCBI Taxonomy" id="1531966"/>
    <lineage>
        <taxon>Eukaryota</taxon>
        <taxon>Fungi</taxon>
        <taxon>Dikarya</taxon>
        <taxon>Ascomycota</taxon>
        <taxon>Pezizomycotina</taxon>
        <taxon>Sordariomycetes</taxon>
        <taxon>Hypocreomycetidae</taxon>
        <taxon>Hypocreales</taxon>
        <taxon>Clavicipitaceae</taxon>
        <taxon>Clavicipitaceae incertae sedis</taxon>
        <taxon>'Torrubiella' clade</taxon>
    </lineage>
</organism>
<evidence type="ECO:0008006" key="5">
    <source>
        <dbReference type="Google" id="ProtNLM"/>
    </source>
</evidence>
<protein>
    <recommendedName>
        <fullName evidence="5">Protein EFR3</fullName>
    </recommendedName>
</protein>
<dbReference type="STRING" id="1531966.A0A0A1TKW4"/>
<feature type="compositionally biased region" description="Polar residues" evidence="2">
    <location>
        <begin position="994"/>
        <end position="1007"/>
    </location>
</feature>
<feature type="region of interest" description="Disordered" evidence="2">
    <location>
        <begin position="907"/>
        <end position="927"/>
    </location>
</feature>
<feature type="compositionally biased region" description="Polar residues" evidence="2">
    <location>
        <begin position="1035"/>
        <end position="1055"/>
    </location>
</feature>
<sequence>MNAIQDKCRPKHQVLVLKCYPRTVKGAVDVKPNSSELSYLLFYATSRRSKIQKIGAFLQKKTASDVWRMRIGNVQVTLGILAALIEKSPKEAALIAPYTLKILDQILRSNDITMIESSLPTFEAFCEHNDATSLFGDKQYAGEYESVIKQYAQFASTRSTPSKTPLSRPMQVRWRNAGLTAIKCVSAADNLSSLTGRQMDVVIPRILENLWTDNESFIDVLQERLRLEEKEDEEKVVRRRNSIAIADAAGAAGDQPVALPDTTADADMLAEEDTGVLAMQCLKSIFIAPNRSQIYSATVALLKFVSERVKQGETVIVDDEKGIATSGWAIRIFNIVSRWAPVQDRYVILLVALDTLIRTPVKDSTLEQHLTFSALIGSLLRSDLSLVGLSVMDVLLGLIRQLRKLFQLQSEMSRSGSGSGNGTKDASQAEPEDAGQRLQLRQRLEQCIGDLATHVYYADQIWDMITAIVVRLKPSRKSSTGGTAHKENGEQAPEDDSHPDLTDSQTSQLDSFFSYPAGRASALRIVKGIFLVANPQTKIAGNVDLSRNRVPIQVWEGTHWLLRDADGNVRKAYADALGTWLDRETTRADLYAEDFSADAKNGRDPSSARRTISNISTGEHHYHPRQSSFLPLLHLAIFDNALQYVDYDSDMVLLHTLLAKLAFKLGVNAVRCGLPMIYRLQEEIQEVEQPIHKVRISALCHGYFWAICDKFDLGSSVGGRAIQNEIARRRSKGFWVNGIIVPTLSVDELALPGRPGSPPSWDVAALEREELLPFDDRTSLVQGIAGSYEDGVHSPPGSPALAPTRNTPQNSVILSKHAELPDAVREEMLAEWSRENVLTSVAAQGKAESMNGSKSGTTGARAANRLALHAAGVNGNGQSPYGSLHNLRPLSAHVPADRERFGSLSKLRKTSVQSGTSPTPSLSGKNGIASVDQLKMILAGNVSPKTIGIPGTAGSDDSGESMVSYDYTHSELSFNPPGPGEQGATTTGEILNRTISASSRGGATSQTDADGEDEDDVPPVPPLPKLSALAGKNALLTSGSVRSKRTVSGQSSLRQDGQKSMDLQELLRGIDSTSGEGSLGNVSRPPY</sequence>
<dbReference type="HOGENOM" id="CLU_003271_0_0_1"/>
<feature type="region of interest" description="Disordered" evidence="2">
    <location>
        <begin position="412"/>
        <end position="436"/>
    </location>
</feature>
<evidence type="ECO:0000313" key="4">
    <source>
        <dbReference type="Proteomes" id="UP000039046"/>
    </source>
</evidence>
<dbReference type="InterPro" id="IPR049150">
    <property type="entry name" value="EFR3_HEAT-like_rpt"/>
</dbReference>
<feature type="region of interest" description="Disordered" evidence="2">
    <location>
        <begin position="994"/>
        <end position="1087"/>
    </location>
</feature>
<accession>A0A0A1TKW4</accession>
<feature type="compositionally biased region" description="Polar residues" evidence="2">
    <location>
        <begin position="910"/>
        <end position="924"/>
    </location>
</feature>
<dbReference type="OrthoDB" id="19232at2759"/>
<feature type="compositionally biased region" description="Polar residues" evidence="2">
    <location>
        <begin position="412"/>
        <end position="426"/>
    </location>
</feature>
<evidence type="ECO:0000256" key="1">
    <source>
        <dbReference type="ARBA" id="ARBA00010216"/>
    </source>
</evidence>
<comment type="similarity">
    <text evidence="1">Belongs to the EFR3 family.</text>
</comment>
<proteinExistence type="inferred from homology"/>
<gene>
    <name evidence="3" type="ORF">VHEMI07010</name>
</gene>